<protein>
    <recommendedName>
        <fullName evidence="3">Outer membrane protein beta-barrel domain-containing protein</fullName>
    </recommendedName>
</protein>
<evidence type="ECO:0008006" key="3">
    <source>
        <dbReference type="Google" id="ProtNLM"/>
    </source>
</evidence>
<evidence type="ECO:0000313" key="2">
    <source>
        <dbReference type="Proteomes" id="UP000682195"/>
    </source>
</evidence>
<sequence length="180" mass="20245">MKKDFNGFIILMLALFYSVVIKAQHDESYGWEQAPRYRGFIGESYVFGTGDDSENRSYVYTSHGMELTPGFYLGGGVGAAYWWEMEEWNVPVFVDARLEFHKSLRKNFSPYVATKVGYSFGDVNGLYIAPQVGCHFYFGHSKFGISTALGYTYQGRHLDYGLLDKSSNVGGVELSVGLDI</sequence>
<reference evidence="1 2" key="1">
    <citation type="submission" date="2021-03" db="EMBL/GenBank/DDBJ databases">
        <title>Human Oral Microbial Genomes.</title>
        <authorList>
            <person name="Johnston C.D."/>
            <person name="Chen T."/>
            <person name="Dewhirst F.E."/>
        </authorList>
    </citation>
    <scope>NUCLEOTIDE SEQUENCE [LARGE SCALE GENOMIC DNA]</scope>
    <source>
        <strain evidence="1 2">F0054</strain>
    </source>
</reference>
<organism evidence="1 2">
    <name type="scientific">Prevotella melaninogenica</name>
    <dbReference type="NCBI Taxonomy" id="28132"/>
    <lineage>
        <taxon>Bacteria</taxon>
        <taxon>Pseudomonadati</taxon>
        <taxon>Bacteroidota</taxon>
        <taxon>Bacteroidia</taxon>
        <taxon>Bacteroidales</taxon>
        <taxon>Prevotellaceae</taxon>
        <taxon>Prevotella</taxon>
    </lineage>
</organism>
<keyword evidence="2" id="KW-1185">Reference proteome</keyword>
<dbReference type="EMBL" id="CP072361">
    <property type="protein sequence ID" value="QUB75205.1"/>
    <property type="molecule type" value="Genomic_DNA"/>
</dbReference>
<name>A0ABX7XNG7_9BACT</name>
<gene>
    <name evidence="1" type="ORF">J5A58_06670</name>
</gene>
<dbReference type="RefSeq" id="WP_211807304.1">
    <property type="nucleotide sequence ID" value="NZ_CP072361.1"/>
</dbReference>
<accession>A0ABX7XNG7</accession>
<evidence type="ECO:0000313" key="1">
    <source>
        <dbReference type="EMBL" id="QUB75205.1"/>
    </source>
</evidence>
<dbReference type="Proteomes" id="UP000682195">
    <property type="component" value="Chromosome 1"/>
</dbReference>
<proteinExistence type="predicted"/>